<feature type="compositionally biased region" description="Basic and acidic residues" evidence="1">
    <location>
        <begin position="26"/>
        <end position="39"/>
    </location>
</feature>
<protein>
    <submittedName>
        <fullName evidence="2">Uncharacterized protein</fullName>
    </submittedName>
</protein>
<feature type="region of interest" description="Disordered" evidence="1">
    <location>
        <begin position="26"/>
        <end position="51"/>
    </location>
</feature>
<dbReference type="AlphaFoldDB" id="A0A2U2DB87"/>
<comment type="caution">
    <text evidence="2">The sequence shown here is derived from an EMBL/GenBank/DDBJ whole genome shotgun (WGS) entry which is preliminary data.</text>
</comment>
<dbReference type="Proteomes" id="UP000245056">
    <property type="component" value="Unassembled WGS sequence"/>
</dbReference>
<evidence type="ECO:0000313" key="2">
    <source>
        <dbReference type="EMBL" id="PWE46621.1"/>
    </source>
</evidence>
<proteinExistence type="predicted"/>
<gene>
    <name evidence="2" type="ORF">C9I49_06675</name>
</gene>
<accession>A0A2U2DB87</accession>
<organism evidence="2 3">
    <name type="scientific">Pseudomonas prosekii</name>
    <dbReference type="NCBI Taxonomy" id="1148509"/>
    <lineage>
        <taxon>Bacteria</taxon>
        <taxon>Pseudomonadati</taxon>
        <taxon>Pseudomonadota</taxon>
        <taxon>Gammaproteobacteria</taxon>
        <taxon>Pseudomonadales</taxon>
        <taxon>Pseudomonadaceae</taxon>
        <taxon>Pseudomonas</taxon>
    </lineage>
</organism>
<sequence>MEKKRQPIEAAVFVCARMRRRQAYRHREQAHSYKGEAHPKSPVGAELARDGGPSATKFAECATPIASKLDLVK</sequence>
<dbReference type="EMBL" id="QFAW01000007">
    <property type="protein sequence ID" value="PWE46621.1"/>
    <property type="molecule type" value="Genomic_DNA"/>
</dbReference>
<reference evidence="2 3" key="1">
    <citation type="submission" date="2018-05" db="EMBL/GenBank/DDBJ databases">
        <title>Genome sequences of two Antarctic strains of Pseudomonas prosekii: insights into adaptation to extreme conditions.</title>
        <authorList>
            <person name="Snopkova K."/>
            <person name="Dufkova K."/>
            <person name="Cejkova D."/>
            <person name="Sedlacek I."/>
            <person name="Smajs D."/>
        </authorList>
    </citation>
    <scope>NUCLEOTIDE SEQUENCE [LARGE SCALE GENOMIC DNA]</scope>
    <source>
        <strain evidence="2 3">P2673</strain>
    </source>
</reference>
<evidence type="ECO:0000256" key="1">
    <source>
        <dbReference type="SAM" id="MobiDB-lite"/>
    </source>
</evidence>
<name>A0A2U2DB87_9PSED</name>
<evidence type="ECO:0000313" key="3">
    <source>
        <dbReference type="Proteomes" id="UP000245056"/>
    </source>
</evidence>